<keyword evidence="2" id="KW-1185">Reference proteome</keyword>
<dbReference type="AlphaFoldDB" id="A0A3E1NRH4"/>
<evidence type="ECO:0000313" key="2">
    <source>
        <dbReference type="Proteomes" id="UP000261284"/>
    </source>
</evidence>
<protein>
    <submittedName>
        <fullName evidence="1">Noncanonical pyrimidine nucleotidase, YjjG family</fullName>
    </submittedName>
</protein>
<dbReference type="InterPro" id="IPR023214">
    <property type="entry name" value="HAD_sf"/>
</dbReference>
<dbReference type="Gene3D" id="1.10.150.240">
    <property type="entry name" value="Putative phosphatase, domain 2"/>
    <property type="match status" value="1"/>
</dbReference>
<name>A0A3E1NRH4_9BACT</name>
<comment type="caution">
    <text evidence="1">The sequence shown here is derived from an EMBL/GenBank/DDBJ whole genome shotgun (WGS) entry which is preliminary data.</text>
</comment>
<accession>A0A3E1NRH4</accession>
<dbReference type="Gene3D" id="3.40.50.1000">
    <property type="entry name" value="HAD superfamily/HAD-like"/>
    <property type="match status" value="1"/>
</dbReference>
<dbReference type="InterPro" id="IPR006439">
    <property type="entry name" value="HAD-SF_hydro_IA"/>
</dbReference>
<gene>
    <name evidence="1" type="ORF">DXN05_05950</name>
</gene>
<dbReference type="PANTHER" id="PTHR47478:SF1">
    <property type="entry name" value="PYRIMIDINE 5'-NUCLEOTIDASE YJJG"/>
    <property type="match status" value="1"/>
</dbReference>
<dbReference type="OrthoDB" id="9802350at2"/>
<dbReference type="PANTHER" id="PTHR47478">
    <property type="match status" value="1"/>
</dbReference>
<dbReference type="GO" id="GO:0008253">
    <property type="term" value="F:5'-nucleotidase activity"/>
    <property type="evidence" value="ECO:0007669"/>
    <property type="project" value="InterPro"/>
</dbReference>
<dbReference type="Pfam" id="PF00702">
    <property type="entry name" value="Hydrolase"/>
    <property type="match status" value="1"/>
</dbReference>
<dbReference type="Proteomes" id="UP000261284">
    <property type="component" value="Unassembled WGS sequence"/>
</dbReference>
<dbReference type="RefSeq" id="WP_116846252.1">
    <property type="nucleotide sequence ID" value="NZ_QTJU01000001.1"/>
</dbReference>
<dbReference type="InterPro" id="IPR023198">
    <property type="entry name" value="PGP-like_dom2"/>
</dbReference>
<organism evidence="1 2">
    <name type="scientific">Deminuibacter soli</name>
    <dbReference type="NCBI Taxonomy" id="2291815"/>
    <lineage>
        <taxon>Bacteria</taxon>
        <taxon>Pseudomonadati</taxon>
        <taxon>Bacteroidota</taxon>
        <taxon>Chitinophagia</taxon>
        <taxon>Chitinophagales</taxon>
        <taxon>Chitinophagaceae</taxon>
        <taxon>Deminuibacter</taxon>
    </lineage>
</organism>
<dbReference type="SFLD" id="SFLDG01129">
    <property type="entry name" value="C1.5:_HAD__Beta-PGM__Phosphata"/>
    <property type="match status" value="1"/>
</dbReference>
<evidence type="ECO:0000313" key="1">
    <source>
        <dbReference type="EMBL" id="RFM30497.1"/>
    </source>
</evidence>
<dbReference type="InterPro" id="IPR036412">
    <property type="entry name" value="HAD-like_sf"/>
</dbReference>
<dbReference type="EMBL" id="QTJU01000001">
    <property type="protein sequence ID" value="RFM30497.1"/>
    <property type="molecule type" value="Genomic_DNA"/>
</dbReference>
<dbReference type="InterPro" id="IPR011951">
    <property type="entry name" value="HAD-SF_hydro_IA_YjjG/PynA"/>
</dbReference>
<reference evidence="1 2" key="1">
    <citation type="submission" date="2018-08" db="EMBL/GenBank/DDBJ databases">
        <title>Chitinophagaceae sp. K23C18032701, a novel bacterium isolated from forest soil.</title>
        <authorList>
            <person name="Wang C."/>
        </authorList>
    </citation>
    <scope>NUCLEOTIDE SEQUENCE [LARGE SCALE GENOMIC DNA]</scope>
    <source>
        <strain evidence="1 2">K23C18032701</strain>
    </source>
</reference>
<sequence>MKYKHLFFDLDHTLWDFETNARETLSTLYQQHALAERGVHDFELFFERYNFHNNRLWDRYTKGYIKQDELRWKRQWLTLLDFKIADEPLARELSARFLDHLPYRKNLFPYTMEILQYLQQKGYALHLVTNGFDSVQHCKLEHSGIKSFFGEVVTSEKSNSLKPNKEIFDYAMALTGATAATSIMIGDNLDADIQGGINAGMDTIFVNHLGIDPHVQATYVVHDLKALENIL</sequence>
<proteinExistence type="predicted"/>
<dbReference type="NCBIfam" id="TIGR01549">
    <property type="entry name" value="HAD-SF-IA-v1"/>
    <property type="match status" value="1"/>
</dbReference>
<dbReference type="PRINTS" id="PR00413">
    <property type="entry name" value="HADHALOGNASE"/>
</dbReference>
<dbReference type="SUPFAM" id="SSF56784">
    <property type="entry name" value="HAD-like"/>
    <property type="match status" value="1"/>
</dbReference>
<dbReference type="InterPro" id="IPR052550">
    <property type="entry name" value="Pyrimidine_5'-ntase_YjjG"/>
</dbReference>
<dbReference type="NCBIfam" id="TIGR02254">
    <property type="entry name" value="YjjG_YfnB"/>
    <property type="match status" value="1"/>
</dbReference>
<dbReference type="SFLD" id="SFLDS00003">
    <property type="entry name" value="Haloacid_Dehalogenase"/>
    <property type="match status" value="1"/>
</dbReference>